<dbReference type="InterPro" id="IPR023646">
    <property type="entry name" value="Prisomal_replication_PriB"/>
</dbReference>
<dbReference type="Pfam" id="PF22657">
    <property type="entry name" value="SSB_1"/>
    <property type="match status" value="1"/>
</dbReference>
<comment type="function">
    <text evidence="4">Involved in the restart of stalled replication forks, which reloads the replicative helicase on sites other than the origin of replication; the PriA-PriB pathway is the major replication restart pathway. During primosome assembly it facilitates complex formation between PriA and DnaT on DNA; stabilizes PriA on DNA. Stimulates the DNA unwinding activity of PriA helicase.</text>
</comment>
<evidence type="ECO:0000313" key="6">
    <source>
        <dbReference type="Proteomes" id="UP000293671"/>
    </source>
</evidence>
<keyword evidence="1 4" id="KW-0639">Primosome</keyword>
<dbReference type="SUPFAM" id="SSF50249">
    <property type="entry name" value="Nucleic acid-binding proteins"/>
    <property type="match status" value="1"/>
</dbReference>
<dbReference type="GO" id="GO:1990077">
    <property type="term" value="C:primosome complex"/>
    <property type="evidence" value="ECO:0007669"/>
    <property type="project" value="UniProtKB-UniRule"/>
</dbReference>
<gene>
    <name evidence="4" type="primary">priB</name>
    <name evidence="5" type="ORF">EV670_3315</name>
</gene>
<dbReference type="EMBL" id="SHKP01000008">
    <property type="protein sequence ID" value="RZT93761.1"/>
    <property type="molecule type" value="Genomic_DNA"/>
</dbReference>
<dbReference type="AlphaFoldDB" id="A0A4Q7VAH5"/>
<dbReference type="NCBIfam" id="TIGR04418">
    <property type="entry name" value="PriB_gamma"/>
    <property type="match status" value="1"/>
</dbReference>
<evidence type="ECO:0000256" key="2">
    <source>
        <dbReference type="ARBA" id="ARBA00022705"/>
    </source>
</evidence>
<name>A0A4Q7VAH5_9BURK</name>
<keyword evidence="2 4" id="KW-0235">DNA replication</keyword>
<accession>A0A4Q7VAH5</accession>
<comment type="subunit">
    <text evidence="4">Homodimer. Interacts with PriA and DnaT. Component of the replication restart primosome. Primosome assembly occurs via a 'hand-off' mechanism. PriA binds to replication forks, subsequently PriB then DnaT bind; DnaT then displaces ssDNA to generate the helicase loading substrate.</text>
</comment>
<dbReference type="PIRSF" id="PIRSF003135">
    <property type="entry name" value="Primosomal_n"/>
    <property type="match status" value="1"/>
</dbReference>
<dbReference type="PROSITE" id="PS50935">
    <property type="entry name" value="SSB"/>
    <property type="match status" value="1"/>
</dbReference>
<comment type="caution">
    <text evidence="5">The sequence shown here is derived from an EMBL/GenBank/DDBJ whole genome shotgun (WGS) entry which is preliminary data.</text>
</comment>
<dbReference type="HAMAP" id="MF_00720">
    <property type="entry name" value="PriB"/>
    <property type="match status" value="1"/>
</dbReference>
<protein>
    <recommendedName>
        <fullName evidence="4">Replication restart protein PriB</fullName>
    </recommendedName>
</protein>
<keyword evidence="6" id="KW-1185">Reference proteome</keyword>
<keyword evidence="3 4" id="KW-0238">DNA-binding</keyword>
<dbReference type="OrthoDB" id="5296916at2"/>
<evidence type="ECO:0000256" key="3">
    <source>
        <dbReference type="ARBA" id="ARBA00023125"/>
    </source>
</evidence>
<comment type="similarity">
    <text evidence="4">Belongs to the PriB family.</text>
</comment>
<evidence type="ECO:0000313" key="5">
    <source>
        <dbReference type="EMBL" id="RZT93761.1"/>
    </source>
</evidence>
<proteinExistence type="inferred from homology"/>
<dbReference type="RefSeq" id="WP_130434194.1">
    <property type="nucleotide sequence ID" value="NZ_SHKP01000008.1"/>
</dbReference>
<dbReference type="InterPro" id="IPR000424">
    <property type="entry name" value="Primosome_PriB/ssb"/>
</dbReference>
<dbReference type="GO" id="GO:0003697">
    <property type="term" value="F:single-stranded DNA binding"/>
    <property type="evidence" value="ECO:0007669"/>
    <property type="project" value="UniProtKB-UniRule"/>
</dbReference>
<dbReference type="Proteomes" id="UP000293671">
    <property type="component" value="Unassembled WGS sequence"/>
</dbReference>
<reference evidence="5 6" key="1">
    <citation type="submission" date="2019-02" db="EMBL/GenBank/DDBJ databases">
        <title>Genomic Encyclopedia of Type Strains, Phase IV (KMG-IV): sequencing the most valuable type-strain genomes for metagenomic binning, comparative biology and taxonomic classification.</title>
        <authorList>
            <person name="Goeker M."/>
        </authorList>
    </citation>
    <scope>NUCLEOTIDE SEQUENCE [LARGE SCALE GENOMIC DNA]</scope>
    <source>
        <strain evidence="5 6">DSM 19570</strain>
    </source>
</reference>
<evidence type="ECO:0000256" key="4">
    <source>
        <dbReference type="HAMAP-Rule" id="MF_00720"/>
    </source>
</evidence>
<dbReference type="Gene3D" id="2.40.50.140">
    <property type="entry name" value="Nucleic acid-binding proteins"/>
    <property type="match status" value="1"/>
</dbReference>
<sequence>MNRVVLTAQIVERQALRYTPAGLPALDLRVAHDSVVQEAGASRKVSFEMRAVGIGAMAERLNRIAVGDTARIAGFLGPIARGKSVVLHITELQSIDPQAPEPAATVREP</sequence>
<evidence type="ECO:0000256" key="1">
    <source>
        <dbReference type="ARBA" id="ARBA00022515"/>
    </source>
</evidence>
<dbReference type="InterPro" id="IPR012340">
    <property type="entry name" value="NA-bd_OB-fold"/>
</dbReference>
<dbReference type="GO" id="GO:0006269">
    <property type="term" value="P:DNA replication, synthesis of primer"/>
    <property type="evidence" value="ECO:0007669"/>
    <property type="project" value="UniProtKB-KW"/>
</dbReference>
<organism evidence="5 6">
    <name type="scientific">Rivibacter subsaxonicus</name>
    <dbReference type="NCBI Taxonomy" id="457575"/>
    <lineage>
        <taxon>Bacteria</taxon>
        <taxon>Pseudomonadati</taxon>
        <taxon>Pseudomonadota</taxon>
        <taxon>Betaproteobacteria</taxon>
        <taxon>Burkholderiales</taxon>
        <taxon>Rivibacter</taxon>
    </lineage>
</organism>